<evidence type="ECO:0000313" key="1">
    <source>
        <dbReference type="EMBL" id="PLR23181.1"/>
    </source>
</evidence>
<keyword evidence="2" id="KW-1185">Reference proteome</keyword>
<sequence length="60" mass="6880">MIFSLIRFISQPRLMLSLIFYEIRQSVAATRQEIIAPVVWIGSEQINVAQLMLDSVALMQ</sequence>
<protein>
    <submittedName>
        <fullName evidence="1">Uncharacterized protein</fullName>
    </submittedName>
</protein>
<comment type="caution">
    <text evidence="1">The sequence shown here is derived from an EMBL/GenBank/DDBJ whole genome shotgun (WGS) entry which is preliminary data.</text>
</comment>
<evidence type="ECO:0000313" key="2">
    <source>
        <dbReference type="Proteomes" id="UP000234296"/>
    </source>
</evidence>
<accession>A0ABX4SR20</accession>
<name>A0ABX4SR20_9GAMM</name>
<gene>
    <name evidence="1" type="ORF">PZBJ_13810</name>
</gene>
<dbReference type="Proteomes" id="UP000234296">
    <property type="component" value="Unassembled WGS sequence"/>
</dbReference>
<proteinExistence type="predicted"/>
<dbReference type="EMBL" id="PJRT01000020">
    <property type="protein sequence ID" value="PLR23181.1"/>
    <property type="molecule type" value="Genomic_DNA"/>
</dbReference>
<reference evidence="2" key="1">
    <citation type="submission" date="2017-12" db="EMBL/GenBank/DDBJ databases">
        <title>The genome sequence of Pantoea sp. 596.</title>
        <authorList>
            <person name="Gao J."/>
            <person name="Mao X."/>
            <person name="Sun J."/>
        </authorList>
    </citation>
    <scope>NUCLEOTIDE SEQUENCE [LARGE SCALE GENOMIC DNA]</scope>
    <source>
        <strain evidence="2">596</strain>
    </source>
</reference>
<organism evidence="1 2">
    <name type="scientific">Pantoea endophytica</name>
    <dbReference type="NCBI Taxonomy" id="92488"/>
    <lineage>
        <taxon>Bacteria</taxon>
        <taxon>Pseudomonadati</taxon>
        <taxon>Pseudomonadota</taxon>
        <taxon>Gammaproteobacteria</taxon>
        <taxon>Enterobacterales</taxon>
        <taxon>Erwiniaceae</taxon>
        <taxon>Pantoea</taxon>
    </lineage>
</organism>